<dbReference type="AlphaFoldDB" id="X1F688"/>
<gene>
    <name evidence="1" type="ORF">S01H4_60449</name>
</gene>
<name>X1F688_9ZZZZ</name>
<sequence length="44" mass="5214">MTLMDNVDKFMKGYIYRSTSEQSTKADEQTFKADEYGEEYKKCC</sequence>
<proteinExistence type="predicted"/>
<comment type="caution">
    <text evidence="1">The sequence shown here is derived from an EMBL/GenBank/DDBJ whole genome shotgun (WGS) entry which is preliminary data.</text>
</comment>
<protein>
    <submittedName>
        <fullName evidence="1">Uncharacterized protein</fullName>
    </submittedName>
</protein>
<reference evidence="1" key="1">
    <citation type="journal article" date="2014" name="Front. Microbiol.">
        <title>High frequency of phylogenetically diverse reductive dehalogenase-homologous genes in deep subseafloor sedimentary metagenomes.</title>
        <authorList>
            <person name="Kawai M."/>
            <person name="Futagami T."/>
            <person name="Toyoda A."/>
            <person name="Takaki Y."/>
            <person name="Nishi S."/>
            <person name="Hori S."/>
            <person name="Arai W."/>
            <person name="Tsubouchi T."/>
            <person name="Morono Y."/>
            <person name="Uchiyama I."/>
            <person name="Ito T."/>
            <person name="Fujiyama A."/>
            <person name="Inagaki F."/>
            <person name="Takami H."/>
        </authorList>
    </citation>
    <scope>NUCLEOTIDE SEQUENCE</scope>
    <source>
        <strain evidence="1">Expedition CK06-06</strain>
    </source>
</reference>
<organism evidence="1">
    <name type="scientific">marine sediment metagenome</name>
    <dbReference type="NCBI Taxonomy" id="412755"/>
    <lineage>
        <taxon>unclassified sequences</taxon>
        <taxon>metagenomes</taxon>
        <taxon>ecological metagenomes</taxon>
    </lineage>
</organism>
<dbReference type="EMBL" id="BART01035645">
    <property type="protein sequence ID" value="GAH16313.1"/>
    <property type="molecule type" value="Genomic_DNA"/>
</dbReference>
<evidence type="ECO:0000313" key="1">
    <source>
        <dbReference type="EMBL" id="GAH16313.1"/>
    </source>
</evidence>
<accession>X1F688</accession>
<feature type="non-terminal residue" evidence="1">
    <location>
        <position position="44"/>
    </location>
</feature>